<dbReference type="EMBL" id="JALLBG020000130">
    <property type="protein sequence ID" value="KAL3762937.1"/>
    <property type="molecule type" value="Genomic_DNA"/>
</dbReference>
<dbReference type="Proteomes" id="UP001530293">
    <property type="component" value="Unassembled WGS sequence"/>
</dbReference>
<keyword evidence="1" id="KW-0732">Signal</keyword>
<gene>
    <name evidence="2" type="ORF">ACHAWU_001084</name>
</gene>
<organism evidence="2 3">
    <name type="scientific">Discostella pseudostelligera</name>
    <dbReference type="NCBI Taxonomy" id="259834"/>
    <lineage>
        <taxon>Eukaryota</taxon>
        <taxon>Sar</taxon>
        <taxon>Stramenopiles</taxon>
        <taxon>Ochrophyta</taxon>
        <taxon>Bacillariophyta</taxon>
        <taxon>Coscinodiscophyceae</taxon>
        <taxon>Thalassiosirophycidae</taxon>
        <taxon>Stephanodiscales</taxon>
        <taxon>Stephanodiscaceae</taxon>
        <taxon>Discostella</taxon>
    </lineage>
</organism>
<sequence>MRKLTTRARTPSSLRDTTFVLLLFIGQSQSTVTVPLPKNLQCPSQHYFDYAGLRCSDCDAQVCGCPSTSLLVDVECSIDQLRAGQCKATLCLDKCGLETVVSRDQQSCIPCSFASERNSTDESSSFYDASLSDCSCRNPSKGSPTRTHLVTKKLVEIYDDTSGLPVRKACLRCPDRTAVITVDLYNDGQEFYSSAGKRFIADPYSCVSCPDPHMFFDTDYSCVCDDGYFLTGEASIGEQSCIKNAPSVSTSYSKVRFRDPVGMLGGDAVDFTIESITFSHMYTKAAAECEFYDGSSESGLRACQALGNLCALSMYDEDTPACKQLMAISERRVGFYHGVEDWKYSLPWLYYRDEEDRITNDRGINMKVSFHSEANQVNILRFKLAKYTMNGTFVGIEDVTNQFEFCSTSSTGEEVQSMPHWSGFGLSYRREYSCEPKNLLEEEMFLYDMYLVEESSDSCDGDPSISDCLYPVPVLIRNLVKENQFPNFNQPDGMDDVYTRRFFLFDNESGRTWSGTEAVRYANKIVLQIQTQSENPSKLYPPKLTIQYATATSSSWSGNEGDVDSSLVFHVEYSMKTDNFWASIQIIIGLRCWGGDLLYSHDQLAKPPKDRHWISWINRRTLVHASCILDRMSHVGDAVLSVPVLDLRLLVCLL</sequence>
<evidence type="ECO:0000313" key="2">
    <source>
        <dbReference type="EMBL" id="KAL3762937.1"/>
    </source>
</evidence>
<feature type="signal peptide" evidence="1">
    <location>
        <begin position="1"/>
        <end position="30"/>
    </location>
</feature>
<protein>
    <submittedName>
        <fullName evidence="2">Uncharacterized protein</fullName>
    </submittedName>
</protein>
<evidence type="ECO:0000313" key="3">
    <source>
        <dbReference type="Proteomes" id="UP001530293"/>
    </source>
</evidence>
<name>A0ABD3ML82_9STRA</name>
<comment type="caution">
    <text evidence="2">The sequence shown here is derived from an EMBL/GenBank/DDBJ whole genome shotgun (WGS) entry which is preliminary data.</text>
</comment>
<reference evidence="2 3" key="1">
    <citation type="submission" date="2024-10" db="EMBL/GenBank/DDBJ databases">
        <title>Updated reference genomes for cyclostephanoid diatoms.</title>
        <authorList>
            <person name="Roberts W.R."/>
            <person name="Alverson A.J."/>
        </authorList>
    </citation>
    <scope>NUCLEOTIDE SEQUENCE [LARGE SCALE GENOMIC DNA]</scope>
    <source>
        <strain evidence="2 3">AJA232-27</strain>
    </source>
</reference>
<dbReference type="PANTHER" id="PTHR21274">
    <property type="entry name" value="MECKELIN"/>
    <property type="match status" value="1"/>
</dbReference>
<dbReference type="PANTHER" id="PTHR21274:SF0">
    <property type="entry name" value="MECKELIN"/>
    <property type="match status" value="1"/>
</dbReference>
<evidence type="ECO:0000256" key="1">
    <source>
        <dbReference type="SAM" id="SignalP"/>
    </source>
</evidence>
<dbReference type="AlphaFoldDB" id="A0ABD3ML82"/>
<dbReference type="Pfam" id="PF09773">
    <property type="entry name" value="Meckelin"/>
    <property type="match status" value="1"/>
</dbReference>
<dbReference type="InterPro" id="IPR019170">
    <property type="entry name" value="Meckelin"/>
</dbReference>
<keyword evidence="3" id="KW-1185">Reference proteome</keyword>
<proteinExistence type="predicted"/>
<feature type="chain" id="PRO_5044810840" evidence="1">
    <location>
        <begin position="31"/>
        <end position="654"/>
    </location>
</feature>
<accession>A0ABD3ML82</accession>